<keyword evidence="9" id="KW-1185">Reference proteome</keyword>
<dbReference type="OrthoDB" id="4174719at2"/>
<comment type="similarity">
    <text evidence="4">Belongs to the MsrA Met sulfoxide reductase family.</text>
</comment>
<evidence type="ECO:0000256" key="1">
    <source>
        <dbReference type="ARBA" id="ARBA00023002"/>
    </source>
</evidence>
<dbReference type="Gene3D" id="3.30.1060.10">
    <property type="entry name" value="Peptide methionine sulphoxide reductase MsrA"/>
    <property type="match status" value="1"/>
</dbReference>
<reference evidence="6 9" key="1">
    <citation type="submission" date="2016-08" db="EMBL/GenBank/DDBJ databases">
        <title>Candidatus Dactylopiibacterium carminicum genome sequence.</title>
        <authorList>
            <person name="Ramirez-Puebla S.T."/>
            <person name="Ormeno-Orrillo E."/>
            <person name="Vera-Ponce De Leon A."/>
            <person name="Luis L."/>
            <person name="Sanchez-Flores A."/>
            <person name="Monica R."/>
            <person name="Martinez-Romero E."/>
        </authorList>
    </citation>
    <scope>NUCLEOTIDE SEQUENCE [LARGE SCALE GENOMIC DNA]</scope>
    <source>
        <strain evidence="6">END1</strain>
    </source>
</reference>
<gene>
    <name evidence="4 7" type="primary">msrA</name>
    <name evidence="6" type="ORF">BGI27_04280</name>
    <name evidence="7" type="ORF">CGU29_05275</name>
</gene>
<dbReference type="NCBIfam" id="TIGR00401">
    <property type="entry name" value="msrA"/>
    <property type="match status" value="1"/>
</dbReference>
<reference evidence="7 8" key="2">
    <citation type="submission" date="2017-07" db="EMBL/GenBank/DDBJ databases">
        <title>Candidatus Dactylopiibacterium carminicum, a nitrogen-fixing symbiont of the cochineal insect Dactylopius coccus and Dactylopius opuntiae (Hemiptera: Coccoidea: Dactylopiidae).</title>
        <authorList>
            <person name="Vera A."/>
        </authorList>
    </citation>
    <scope>NUCLEOTIDE SEQUENCE [LARGE SCALE GENOMIC DNA]</scope>
    <source>
        <strain evidence="7 8">NFDCM</strain>
    </source>
</reference>
<protein>
    <recommendedName>
        <fullName evidence="4">Peptide methionine sulfoxide reductase MsrA</fullName>
        <shortName evidence="4">Protein-methionine-S-oxide reductase</shortName>
        <ecNumber evidence="4">1.8.4.11</ecNumber>
    </recommendedName>
    <alternativeName>
        <fullName evidence="4">Peptide-methionine (S)-S-oxide reductase</fullName>
        <shortName evidence="4">Peptide Met(O) reductase</shortName>
    </alternativeName>
</protein>
<dbReference type="EMBL" id="NMRN01000010">
    <property type="protein sequence ID" value="PAS94053.1"/>
    <property type="molecule type" value="Genomic_DNA"/>
</dbReference>
<comment type="caution">
    <text evidence="7">The sequence shown here is derived from an EMBL/GenBank/DDBJ whole genome shotgun (WGS) entry which is preliminary data.</text>
</comment>
<proteinExistence type="inferred from homology"/>
<organism evidence="7 8">
    <name type="scientific">Candidatus Dactylopiibacterium carminicum</name>
    <dbReference type="NCBI Taxonomy" id="857335"/>
    <lineage>
        <taxon>Bacteria</taxon>
        <taxon>Pseudomonadati</taxon>
        <taxon>Pseudomonadota</taxon>
        <taxon>Betaproteobacteria</taxon>
        <taxon>Rhodocyclales</taxon>
        <taxon>Rhodocyclaceae</taxon>
        <taxon>Candidatus Dactylopiibacterium</taxon>
    </lineage>
</organism>
<evidence type="ECO:0000256" key="3">
    <source>
        <dbReference type="ARBA" id="ARBA00048782"/>
    </source>
</evidence>
<dbReference type="SUPFAM" id="SSF55068">
    <property type="entry name" value="Peptide methionine sulfoxide reductase"/>
    <property type="match status" value="1"/>
</dbReference>
<dbReference type="InterPro" id="IPR036509">
    <property type="entry name" value="Met_Sox_Rdtase_MsrA_sf"/>
</dbReference>
<dbReference type="InterPro" id="IPR002569">
    <property type="entry name" value="Met_Sox_Rdtase_MsrA_dom"/>
</dbReference>
<dbReference type="EMBL" id="MDUX01000009">
    <property type="protein sequence ID" value="KAF7600117.1"/>
    <property type="molecule type" value="Genomic_DNA"/>
</dbReference>
<dbReference type="Proteomes" id="UP000623509">
    <property type="component" value="Unassembled WGS sequence"/>
</dbReference>
<name>A0A272EVB8_9RHOO</name>
<evidence type="ECO:0000256" key="4">
    <source>
        <dbReference type="HAMAP-Rule" id="MF_01401"/>
    </source>
</evidence>
<comment type="catalytic activity">
    <reaction evidence="2 4">
        <text>L-methionyl-[protein] + [thioredoxin]-disulfide + H2O = L-methionyl-(S)-S-oxide-[protein] + [thioredoxin]-dithiol</text>
        <dbReference type="Rhea" id="RHEA:14217"/>
        <dbReference type="Rhea" id="RHEA-COMP:10698"/>
        <dbReference type="Rhea" id="RHEA-COMP:10700"/>
        <dbReference type="Rhea" id="RHEA-COMP:12313"/>
        <dbReference type="Rhea" id="RHEA-COMP:12315"/>
        <dbReference type="ChEBI" id="CHEBI:15377"/>
        <dbReference type="ChEBI" id="CHEBI:16044"/>
        <dbReference type="ChEBI" id="CHEBI:29950"/>
        <dbReference type="ChEBI" id="CHEBI:44120"/>
        <dbReference type="ChEBI" id="CHEBI:50058"/>
        <dbReference type="EC" id="1.8.4.11"/>
    </reaction>
</comment>
<dbReference type="GO" id="GO:0008113">
    <property type="term" value="F:peptide-methionine (S)-S-oxide reductase activity"/>
    <property type="evidence" value="ECO:0007669"/>
    <property type="project" value="UniProtKB-UniRule"/>
</dbReference>
<keyword evidence="1 4" id="KW-0560">Oxidoreductase</keyword>
<evidence type="ECO:0000259" key="5">
    <source>
        <dbReference type="Pfam" id="PF01625"/>
    </source>
</evidence>
<accession>A0A272EVB8</accession>
<sequence>MEIAIQRASLAGGCFWCLDAAFRELRGVHSVRSGFMGGKFSDHVSYEAVCQGNTGHAEVVLIEFDPAVISYRQLLEVFFVIHDPTQLNRQGNDVGTQYRSAIFYFDDSQHAAARALLTERASSFPRPIVTTLETAGPFFDAGEEHQDYFRHNPGQGYCAYVIAPKLIKFRKTFVHLRQTFP</sequence>
<comment type="catalytic activity">
    <reaction evidence="3 4">
        <text>[thioredoxin]-disulfide + L-methionine + H2O = L-methionine (S)-S-oxide + [thioredoxin]-dithiol</text>
        <dbReference type="Rhea" id="RHEA:19993"/>
        <dbReference type="Rhea" id="RHEA-COMP:10698"/>
        <dbReference type="Rhea" id="RHEA-COMP:10700"/>
        <dbReference type="ChEBI" id="CHEBI:15377"/>
        <dbReference type="ChEBI" id="CHEBI:29950"/>
        <dbReference type="ChEBI" id="CHEBI:50058"/>
        <dbReference type="ChEBI" id="CHEBI:57844"/>
        <dbReference type="ChEBI" id="CHEBI:58772"/>
        <dbReference type="EC" id="1.8.4.11"/>
    </reaction>
</comment>
<dbReference type="PANTHER" id="PTHR43774:SF1">
    <property type="entry name" value="PEPTIDE METHIONINE SULFOXIDE REDUCTASE MSRA 2"/>
    <property type="match status" value="1"/>
</dbReference>
<comment type="function">
    <text evidence="4">Has an important function as a repair enzyme for proteins that have been inactivated by oxidation. Catalyzes the reversible oxidation-reduction of methionine sulfoxide in proteins to methionine.</text>
</comment>
<evidence type="ECO:0000313" key="8">
    <source>
        <dbReference type="Proteomes" id="UP000216107"/>
    </source>
</evidence>
<evidence type="ECO:0000313" key="7">
    <source>
        <dbReference type="EMBL" id="PAS94053.1"/>
    </source>
</evidence>
<feature type="active site" evidence="4">
    <location>
        <position position="14"/>
    </location>
</feature>
<dbReference type="EC" id="1.8.4.11" evidence="4"/>
<dbReference type="Pfam" id="PF01625">
    <property type="entry name" value="PMSR"/>
    <property type="match status" value="1"/>
</dbReference>
<dbReference type="Proteomes" id="UP000216107">
    <property type="component" value="Unassembled WGS sequence"/>
</dbReference>
<feature type="domain" description="Peptide methionine sulphoxide reductase MsrA" evidence="5">
    <location>
        <begin position="8"/>
        <end position="158"/>
    </location>
</feature>
<dbReference type="HAMAP" id="MF_01401">
    <property type="entry name" value="MsrA"/>
    <property type="match status" value="1"/>
</dbReference>
<dbReference type="PANTHER" id="PTHR43774">
    <property type="entry name" value="PEPTIDE METHIONINE SULFOXIDE REDUCTASE"/>
    <property type="match status" value="1"/>
</dbReference>
<evidence type="ECO:0000313" key="6">
    <source>
        <dbReference type="EMBL" id="KAF7600117.1"/>
    </source>
</evidence>
<dbReference type="RefSeq" id="WP_095523680.1">
    <property type="nucleotide sequence ID" value="NZ_MDUX01000009.1"/>
</dbReference>
<evidence type="ECO:0000256" key="2">
    <source>
        <dbReference type="ARBA" id="ARBA00047806"/>
    </source>
</evidence>
<dbReference type="AlphaFoldDB" id="A0A272EVB8"/>
<evidence type="ECO:0000313" key="9">
    <source>
        <dbReference type="Proteomes" id="UP000623509"/>
    </source>
</evidence>